<dbReference type="Proteomes" id="UP000317429">
    <property type="component" value="Chromosome"/>
</dbReference>
<dbReference type="KEGG" id="pnd:Pla175_13380"/>
<evidence type="ECO:0000313" key="9">
    <source>
        <dbReference type="EMBL" id="QDU87971.1"/>
    </source>
</evidence>
<dbReference type="InterPro" id="IPR017853">
    <property type="entry name" value="GH"/>
</dbReference>
<dbReference type="Pfam" id="PF00933">
    <property type="entry name" value="Glyco_hydro_3"/>
    <property type="match status" value="1"/>
</dbReference>
<reference evidence="9 10" key="1">
    <citation type="submission" date="2019-02" db="EMBL/GenBank/DDBJ databases">
        <title>Deep-cultivation of Planctomycetes and their phenomic and genomic characterization uncovers novel biology.</title>
        <authorList>
            <person name="Wiegand S."/>
            <person name="Jogler M."/>
            <person name="Boedeker C."/>
            <person name="Pinto D."/>
            <person name="Vollmers J."/>
            <person name="Rivas-Marin E."/>
            <person name="Kohn T."/>
            <person name="Peeters S.H."/>
            <person name="Heuer A."/>
            <person name="Rast P."/>
            <person name="Oberbeckmann S."/>
            <person name="Bunk B."/>
            <person name="Jeske O."/>
            <person name="Meyerdierks A."/>
            <person name="Storesund J.E."/>
            <person name="Kallscheuer N."/>
            <person name="Luecker S."/>
            <person name="Lage O.M."/>
            <person name="Pohl T."/>
            <person name="Merkel B.J."/>
            <person name="Hornburger P."/>
            <person name="Mueller R.-W."/>
            <person name="Bruemmer F."/>
            <person name="Labrenz M."/>
            <person name="Spormann A.M."/>
            <person name="Op den Camp H."/>
            <person name="Overmann J."/>
            <person name="Amann R."/>
            <person name="Jetten M.S.M."/>
            <person name="Mascher T."/>
            <person name="Medema M.H."/>
            <person name="Devos D.P."/>
            <person name="Kaster A.-K."/>
            <person name="Ovreas L."/>
            <person name="Rohde M."/>
            <person name="Galperin M.Y."/>
            <person name="Jogler C."/>
        </authorList>
    </citation>
    <scope>NUCLEOTIDE SEQUENCE [LARGE SCALE GENOMIC DNA]</scope>
    <source>
        <strain evidence="9 10">Pla175</strain>
    </source>
</reference>
<dbReference type="SUPFAM" id="SSF51445">
    <property type="entry name" value="(Trans)glycosidases"/>
    <property type="match status" value="1"/>
</dbReference>
<dbReference type="SUPFAM" id="SSF52279">
    <property type="entry name" value="Beta-D-glucan exohydrolase, C-terminal domain"/>
    <property type="match status" value="1"/>
</dbReference>
<protein>
    <recommendedName>
        <fullName evidence="3">beta-glucosidase</fullName>
        <ecNumber evidence="3">3.2.1.21</ecNumber>
    </recommendedName>
</protein>
<evidence type="ECO:0000256" key="5">
    <source>
        <dbReference type="ARBA" id="ARBA00022801"/>
    </source>
</evidence>
<evidence type="ECO:0000313" key="10">
    <source>
        <dbReference type="Proteomes" id="UP000317429"/>
    </source>
</evidence>
<sequence length="684" mass="73773">MIDPRRIDGPNHRPLESHVTYESQVTPLNDSLMANQQYNRSRSVRRVPGRMRRTCLPVLACLTLAVTQPPYVGADDSRVVDFTRYDGEVNPLLQRMTLAEKVGQMTQADLGGLKDFRDIATLSLGSVLSGGDADPAEGNAREAWDDTYQQCQRQAMASHLGVPILYGVDAVHGHNNVLGGVIFPHNIGLGCANDPDLVEQIARLTALEVRATGIQWTFAPCITIPRDDRWGRTYEGYSEDPRRVAELGAAAVRGLQGGDLRSPTSVLACAKHFVGDGGTSALVGPSRFRKGLGLTLDQGDTRCDEATLRRIHVAPYPPCIAEGVGTIMPSYSSWNGVKCTMHHPLLTDLLKEELGFDGFLISDYDAIDQCHSDYKTAIGLSINAGIDMAMVSKRYKQYIRLLTELVEEGTVPMARIDDAVRRILRVKASMGLLEADYSPQTDPALVAEFGSSQRRSVARDAVRKSLVLIKNNGVLPIRDSVRHVRVAGAKADDMGVQCGGWTIDWQGRKGEVTPGGTTLLQGVREVATGVEVTHTVDGRGVEGAEVVIVVVGEAPYAEGVGDDAELGLPLEDLALIAEAQKSSAPMVLVLLSGRPIALDDEVIAGADAIVAAWLPGTEGAGVADILFGAASPTGTLSFTWPHSADQHPINVGDEKYQPRFPFGHGLRYPAPRSTQREATTPIRE</sequence>
<comment type="catalytic activity">
    <reaction evidence="1">
        <text>Hydrolysis of terminal, non-reducing beta-D-glucosyl residues with release of beta-D-glucose.</text>
        <dbReference type="EC" id="3.2.1.21"/>
    </reaction>
</comment>
<proteinExistence type="inferred from homology"/>
<dbReference type="Gene3D" id="3.20.20.300">
    <property type="entry name" value="Glycoside hydrolase, family 3, N-terminal domain"/>
    <property type="match status" value="1"/>
</dbReference>
<keyword evidence="4" id="KW-0732">Signal</keyword>
<keyword evidence="10" id="KW-1185">Reference proteome</keyword>
<dbReference type="EC" id="3.2.1.21" evidence="3"/>
<dbReference type="RefSeq" id="WP_197527313.1">
    <property type="nucleotide sequence ID" value="NZ_CP036291.1"/>
</dbReference>
<comment type="similarity">
    <text evidence="2">Belongs to the glycosyl hydrolase 3 family.</text>
</comment>
<dbReference type="Gene3D" id="3.40.50.1700">
    <property type="entry name" value="Glycoside hydrolase family 3 C-terminal domain"/>
    <property type="match status" value="1"/>
</dbReference>
<dbReference type="InterPro" id="IPR002772">
    <property type="entry name" value="Glyco_hydro_3_C"/>
</dbReference>
<dbReference type="GO" id="GO:0008422">
    <property type="term" value="F:beta-glucosidase activity"/>
    <property type="evidence" value="ECO:0007669"/>
    <property type="project" value="UniProtKB-EC"/>
</dbReference>
<dbReference type="InterPro" id="IPR051915">
    <property type="entry name" value="Cellulose_Degrad_GH3"/>
</dbReference>
<evidence type="ECO:0000256" key="4">
    <source>
        <dbReference type="ARBA" id="ARBA00022729"/>
    </source>
</evidence>
<dbReference type="AlphaFoldDB" id="A0A518D915"/>
<evidence type="ECO:0000259" key="8">
    <source>
        <dbReference type="Pfam" id="PF01915"/>
    </source>
</evidence>
<keyword evidence="6 9" id="KW-0326">Glycosidase</keyword>
<keyword evidence="5 9" id="KW-0378">Hydrolase</keyword>
<dbReference type="InterPro" id="IPR036962">
    <property type="entry name" value="Glyco_hydro_3_N_sf"/>
</dbReference>
<evidence type="ECO:0000256" key="3">
    <source>
        <dbReference type="ARBA" id="ARBA00012744"/>
    </source>
</evidence>
<feature type="domain" description="Glycoside hydrolase family 3 C-terminal" evidence="8">
    <location>
        <begin position="466"/>
        <end position="668"/>
    </location>
</feature>
<dbReference type="PANTHER" id="PTHR30620:SF16">
    <property type="entry name" value="LYSOSOMAL BETA GLUCOSIDASE"/>
    <property type="match status" value="1"/>
</dbReference>
<evidence type="ECO:0000256" key="2">
    <source>
        <dbReference type="ARBA" id="ARBA00005336"/>
    </source>
</evidence>
<accession>A0A518D915</accession>
<dbReference type="PANTHER" id="PTHR30620">
    <property type="entry name" value="PERIPLASMIC BETA-GLUCOSIDASE-RELATED"/>
    <property type="match status" value="1"/>
</dbReference>
<dbReference type="InterPro" id="IPR001764">
    <property type="entry name" value="Glyco_hydro_3_N"/>
</dbReference>
<organism evidence="9 10">
    <name type="scientific">Pirellulimonas nuda</name>
    <dbReference type="NCBI Taxonomy" id="2528009"/>
    <lineage>
        <taxon>Bacteria</taxon>
        <taxon>Pseudomonadati</taxon>
        <taxon>Planctomycetota</taxon>
        <taxon>Planctomycetia</taxon>
        <taxon>Pirellulales</taxon>
        <taxon>Lacipirellulaceae</taxon>
        <taxon>Pirellulimonas</taxon>
    </lineage>
</organism>
<gene>
    <name evidence="9" type="primary">bglX</name>
    <name evidence="9" type="ORF">Pla175_13380</name>
</gene>
<evidence type="ECO:0000259" key="7">
    <source>
        <dbReference type="Pfam" id="PF00933"/>
    </source>
</evidence>
<dbReference type="Pfam" id="PF01915">
    <property type="entry name" value="Glyco_hydro_3_C"/>
    <property type="match status" value="1"/>
</dbReference>
<dbReference type="GO" id="GO:0009251">
    <property type="term" value="P:glucan catabolic process"/>
    <property type="evidence" value="ECO:0007669"/>
    <property type="project" value="TreeGrafter"/>
</dbReference>
<dbReference type="EMBL" id="CP036291">
    <property type="protein sequence ID" value="QDU87971.1"/>
    <property type="molecule type" value="Genomic_DNA"/>
</dbReference>
<feature type="domain" description="Glycoside hydrolase family 3 N-terminal" evidence="7">
    <location>
        <begin position="97"/>
        <end position="426"/>
    </location>
</feature>
<evidence type="ECO:0000256" key="1">
    <source>
        <dbReference type="ARBA" id="ARBA00000448"/>
    </source>
</evidence>
<evidence type="ECO:0000256" key="6">
    <source>
        <dbReference type="ARBA" id="ARBA00023295"/>
    </source>
</evidence>
<name>A0A518D915_9BACT</name>
<dbReference type="PRINTS" id="PR00133">
    <property type="entry name" value="GLHYDRLASE3"/>
</dbReference>
<dbReference type="InterPro" id="IPR036881">
    <property type="entry name" value="Glyco_hydro_3_C_sf"/>
</dbReference>